<accession>A0ABS1IZU6</accession>
<evidence type="ECO:0000313" key="6">
    <source>
        <dbReference type="Proteomes" id="UP000604730"/>
    </source>
</evidence>
<gene>
    <name evidence="5" type="ORF">JJN12_05325</name>
</gene>
<dbReference type="SUPFAM" id="SSF55073">
    <property type="entry name" value="Nucleotide cyclase"/>
    <property type="match status" value="1"/>
</dbReference>
<dbReference type="InterPro" id="IPR001633">
    <property type="entry name" value="EAL_dom"/>
</dbReference>
<evidence type="ECO:0000313" key="5">
    <source>
        <dbReference type="EMBL" id="MBK5897209.1"/>
    </source>
</evidence>
<dbReference type="PROSITE" id="PS50883">
    <property type="entry name" value="EAL"/>
    <property type="match status" value="1"/>
</dbReference>
<dbReference type="InterPro" id="IPR052155">
    <property type="entry name" value="Biofilm_reg_signaling"/>
</dbReference>
<organism evidence="5 6">
    <name type="scientific">Catonella massiliensis</name>
    <dbReference type="NCBI Taxonomy" id="2799636"/>
    <lineage>
        <taxon>Bacteria</taxon>
        <taxon>Bacillati</taxon>
        <taxon>Bacillota</taxon>
        <taxon>Clostridia</taxon>
        <taxon>Lachnospirales</taxon>
        <taxon>Lachnospiraceae</taxon>
        <taxon>Catonella</taxon>
    </lineage>
</organism>
<dbReference type="InterPro" id="IPR000160">
    <property type="entry name" value="GGDEF_dom"/>
</dbReference>
<feature type="domain" description="GGDEF" evidence="4">
    <location>
        <begin position="105"/>
        <end position="238"/>
    </location>
</feature>
<evidence type="ECO:0000256" key="1">
    <source>
        <dbReference type="SAM" id="Coils"/>
    </source>
</evidence>
<keyword evidence="1" id="KW-0175">Coiled coil</keyword>
<evidence type="ECO:0000256" key="2">
    <source>
        <dbReference type="SAM" id="Phobius"/>
    </source>
</evidence>
<dbReference type="PROSITE" id="PS50887">
    <property type="entry name" value="GGDEF"/>
    <property type="match status" value="1"/>
</dbReference>
<proteinExistence type="predicted"/>
<dbReference type="Gene3D" id="3.30.70.270">
    <property type="match status" value="1"/>
</dbReference>
<dbReference type="Pfam" id="PF00990">
    <property type="entry name" value="GGDEF"/>
    <property type="match status" value="1"/>
</dbReference>
<dbReference type="Proteomes" id="UP000604730">
    <property type="component" value="Unassembled WGS sequence"/>
</dbReference>
<keyword evidence="2" id="KW-1133">Transmembrane helix</keyword>
<feature type="transmembrane region" description="Helical" evidence="2">
    <location>
        <begin position="184"/>
        <end position="204"/>
    </location>
</feature>
<dbReference type="NCBIfam" id="TIGR00254">
    <property type="entry name" value="GGDEF"/>
    <property type="match status" value="1"/>
</dbReference>
<dbReference type="InterPro" id="IPR035919">
    <property type="entry name" value="EAL_sf"/>
</dbReference>
<comment type="caution">
    <text evidence="5">The sequence shown here is derived from an EMBL/GenBank/DDBJ whole genome shotgun (WGS) entry which is preliminary data.</text>
</comment>
<feature type="coiled-coil region" evidence="1">
    <location>
        <begin position="23"/>
        <end position="50"/>
    </location>
</feature>
<feature type="domain" description="EAL" evidence="3">
    <location>
        <begin position="247"/>
        <end position="489"/>
    </location>
</feature>
<evidence type="ECO:0000259" key="4">
    <source>
        <dbReference type="PROSITE" id="PS50887"/>
    </source>
</evidence>
<sequence>MDNLLYIVIGLLSILAILLLFSRNKILREKKEAERKLKDTLSDLDNVYSEINTTQEELNVKYREIKTGEDKIRKLAYEDSYTGLPNGVAFIEVLNHTLETLRKEEYAGIMYIDLDNFKQIDDMWGHANCDELILDVSHRLRQNQDENDYLAKMSGDEFMVLSQNILDLAEFDEKLKRIEASFRFPFITSFGQLVITTSIGAAVVPRDGTKADVLIKNASTALTEAKRLGKDNYCYYDEEMTTKEIENLELQSNLTNAIKNDNLIIKYAPVYDIKNKTYDTVRMRLLWDRGEQGIWHARKFIGFAEKTGQIFALGENTFKKVCEEMKAFTDKKVILPLSKRLVLNYEFRNKLYSIVNESGIDAKRLIIEIDESILIADIPEFSFVLEELIAKGFSFRVGRYGTGGMSMEILKVLPVSQISIALNRLLQEDEEEEVVKYLKIVTEVAKKLGKTISFSGVNDEATDAVAVECGGEYVEGDLFGPLLTVNEIR</sequence>
<dbReference type="EMBL" id="JAEPRJ010000001">
    <property type="protein sequence ID" value="MBK5897209.1"/>
    <property type="molecule type" value="Genomic_DNA"/>
</dbReference>
<keyword evidence="2" id="KW-0472">Membrane</keyword>
<dbReference type="PANTHER" id="PTHR44757:SF2">
    <property type="entry name" value="BIOFILM ARCHITECTURE MAINTENANCE PROTEIN MBAA"/>
    <property type="match status" value="1"/>
</dbReference>
<dbReference type="Pfam" id="PF00563">
    <property type="entry name" value="EAL"/>
    <property type="match status" value="1"/>
</dbReference>
<name>A0ABS1IZU6_9FIRM</name>
<keyword evidence="2" id="KW-0812">Transmembrane</keyword>
<dbReference type="SMART" id="SM00267">
    <property type="entry name" value="GGDEF"/>
    <property type="match status" value="1"/>
</dbReference>
<dbReference type="PANTHER" id="PTHR44757">
    <property type="entry name" value="DIGUANYLATE CYCLASE DGCP"/>
    <property type="match status" value="1"/>
</dbReference>
<dbReference type="CDD" id="cd01949">
    <property type="entry name" value="GGDEF"/>
    <property type="match status" value="1"/>
</dbReference>
<dbReference type="SUPFAM" id="SSF141868">
    <property type="entry name" value="EAL domain-like"/>
    <property type="match status" value="1"/>
</dbReference>
<protein>
    <submittedName>
        <fullName evidence="5">Diguanylate cyclase</fullName>
    </submittedName>
</protein>
<dbReference type="InterPro" id="IPR029787">
    <property type="entry name" value="Nucleotide_cyclase"/>
</dbReference>
<dbReference type="InterPro" id="IPR043128">
    <property type="entry name" value="Rev_trsase/Diguanyl_cyclase"/>
</dbReference>
<dbReference type="SMART" id="SM00052">
    <property type="entry name" value="EAL"/>
    <property type="match status" value="1"/>
</dbReference>
<dbReference type="Gene3D" id="3.20.20.450">
    <property type="entry name" value="EAL domain"/>
    <property type="match status" value="1"/>
</dbReference>
<evidence type="ECO:0000259" key="3">
    <source>
        <dbReference type="PROSITE" id="PS50883"/>
    </source>
</evidence>
<dbReference type="CDD" id="cd01948">
    <property type="entry name" value="EAL"/>
    <property type="match status" value="1"/>
</dbReference>
<reference evidence="5 6" key="1">
    <citation type="submission" date="2021-01" db="EMBL/GenBank/DDBJ databases">
        <title>Isolation and description of Catonella massiliensis sp. nov., a novel Catonella species, isolated from a stable periodontitis subject.</title>
        <authorList>
            <person name="Antezack A."/>
            <person name="Boxberger M."/>
            <person name="La Scola B."/>
            <person name="Monnet-Corti V."/>
        </authorList>
    </citation>
    <scope>NUCLEOTIDE SEQUENCE [LARGE SCALE GENOMIC DNA]</scope>
    <source>
        <strain evidence="5 6">Marseille-Q4567</strain>
    </source>
</reference>
<keyword evidence="6" id="KW-1185">Reference proteome</keyword>
<feature type="transmembrane region" description="Helical" evidence="2">
    <location>
        <begin position="6"/>
        <end position="22"/>
    </location>
</feature>
<dbReference type="RefSeq" id="WP_208428709.1">
    <property type="nucleotide sequence ID" value="NZ_JAEPRJ010000001.1"/>
</dbReference>